<accession>A0A378MD16</accession>
<protein>
    <submittedName>
        <fullName evidence="6">Uncharacterized HTH-type transcriptional regulator ybbH</fullName>
    </submittedName>
</protein>
<dbReference type="CDD" id="cd05013">
    <property type="entry name" value="SIS_RpiR"/>
    <property type="match status" value="1"/>
</dbReference>
<dbReference type="PANTHER" id="PTHR30514:SF1">
    <property type="entry name" value="HTH-TYPE TRANSCRIPTIONAL REGULATOR HEXR-RELATED"/>
    <property type="match status" value="1"/>
</dbReference>
<dbReference type="GO" id="GO:0097367">
    <property type="term" value="F:carbohydrate derivative binding"/>
    <property type="evidence" value="ECO:0007669"/>
    <property type="project" value="InterPro"/>
</dbReference>
<dbReference type="GO" id="GO:1901135">
    <property type="term" value="P:carbohydrate derivative metabolic process"/>
    <property type="evidence" value="ECO:0007669"/>
    <property type="project" value="InterPro"/>
</dbReference>
<dbReference type="EMBL" id="UGPG01000001">
    <property type="protein sequence ID" value="STY44181.1"/>
    <property type="molecule type" value="Genomic_DNA"/>
</dbReference>
<dbReference type="Gene3D" id="3.40.50.10490">
    <property type="entry name" value="Glucose-6-phosphate isomerase like protein, domain 1"/>
    <property type="match status" value="1"/>
</dbReference>
<evidence type="ECO:0000313" key="6">
    <source>
        <dbReference type="EMBL" id="STY44181.1"/>
    </source>
</evidence>
<dbReference type="Gene3D" id="1.10.10.10">
    <property type="entry name" value="Winged helix-like DNA-binding domain superfamily/Winged helix DNA-binding domain"/>
    <property type="match status" value="1"/>
</dbReference>
<evidence type="ECO:0000313" key="7">
    <source>
        <dbReference type="Proteomes" id="UP000254879"/>
    </source>
</evidence>
<reference evidence="6 7" key="1">
    <citation type="submission" date="2018-06" db="EMBL/GenBank/DDBJ databases">
        <authorList>
            <consortium name="Pathogen Informatics"/>
            <person name="Doyle S."/>
        </authorList>
    </citation>
    <scope>NUCLEOTIDE SEQUENCE [LARGE SCALE GENOMIC DNA]</scope>
    <source>
        <strain evidence="7">NCTC 10815</strain>
    </source>
</reference>
<dbReference type="InterPro" id="IPR036388">
    <property type="entry name" value="WH-like_DNA-bd_sf"/>
</dbReference>
<dbReference type="PROSITE" id="PS51071">
    <property type="entry name" value="HTH_RPIR"/>
    <property type="match status" value="1"/>
</dbReference>
<dbReference type="InterPro" id="IPR047640">
    <property type="entry name" value="RpiR-like"/>
</dbReference>
<dbReference type="GO" id="GO:0003700">
    <property type="term" value="F:DNA-binding transcription factor activity"/>
    <property type="evidence" value="ECO:0007669"/>
    <property type="project" value="InterPro"/>
</dbReference>
<feature type="domain" description="HTH rpiR-type" evidence="4">
    <location>
        <begin position="13"/>
        <end position="89"/>
    </location>
</feature>
<dbReference type="InterPro" id="IPR009057">
    <property type="entry name" value="Homeodomain-like_sf"/>
</dbReference>
<evidence type="ECO:0000256" key="1">
    <source>
        <dbReference type="ARBA" id="ARBA00023015"/>
    </source>
</evidence>
<dbReference type="AlphaFoldDB" id="A0A378MD16"/>
<dbReference type="SUPFAM" id="SSF46689">
    <property type="entry name" value="Homeodomain-like"/>
    <property type="match status" value="1"/>
</dbReference>
<keyword evidence="2" id="KW-0238">DNA-binding</keyword>
<dbReference type="Proteomes" id="UP000254879">
    <property type="component" value="Unassembled WGS sequence"/>
</dbReference>
<dbReference type="Pfam" id="PF01380">
    <property type="entry name" value="SIS"/>
    <property type="match status" value="1"/>
</dbReference>
<dbReference type="InterPro" id="IPR001347">
    <property type="entry name" value="SIS_dom"/>
</dbReference>
<keyword evidence="3" id="KW-0804">Transcription</keyword>
<dbReference type="GO" id="GO:0003677">
    <property type="term" value="F:DNA binding"/>
    <property type="evidence" value="ECO:0007669"/>
    <property type="project" value="UniProtKB-KW"/>
</dbReference>
<dbReference type="InterPro" id="IPR046348">
    <property type="entry name" value="SIS_dom_sf"/>
</dbReference>
<dbReference type="PROSITE" id="PS51464">
    <property type="entry name" value="SIS"/>
    <property type="match status" value="1"/>
</dbReference>
<dbReference type="Pfam" id="PF01418">
    <property type="entry name" value="HTH_6"/>
    <property type="match status" value="1"/>
</dbReference>
<name>A0A378MD16_LISGR</name>
<sequence>MCNDLLHDKMAERRGRRAFLNQNVELNDTELSIYNYIVGNLDKVVYMRIRDLADEIHVSTTTILRFCRKFECNGFSEFRVKLQIYAEKQKKTKVDMSDETTYIDFLKRTAEPQFKMKVKEAVKILRETELVLFVGIGASGVIAEYGALYFSSLFTLALNIEDPLNHPFDHLSDKLSDRICLIAVSVEGENEDIIRYIHQLKQQRCKIISITNSSKSTIARLSDANIAYYINKEKYIEANITSQLPALYTIESIAREIRAELDQEEI</sequence>
<feature type="domain" description="SIS" evidence="5">
    <location>
        <begin position="121"/>
        <end position="260"/>
    </location>
</feature>
<evidence type="ECO:0000256" key="2">
    <source>
        <dbReference type="ARBA" id="ARBA00023125"/>
    </source>
</evidence>
<evidence type="ECO:0000259" key="4">
    <source>
        <dbReference type="PROSITE" id="PS51071"/>
    </source>
</evidence>
<dbReference type="InterPro" id="IPR000281">
    <property type="entry name" value="HTH_RpiR"/>
</dbReference>
<evidence type="ECO:0000259" key="5">
    <source>
        <dbReference type="PROSITE" id="PS51464"/>
    </source>
</evidence>
<dbReference type="SUPFAM" id="SSF53697">
    <property type="entry name" value="SIS domain"/>
    <property type="match status" value="1"/>
</dbReference>
<proteinExistence type="predicted"/>
<gene>
    <name evidence="6" type="primary">ybbH_2</name>
    <name evidence="6" type="ORF">NCTC10815_01501</name>
</gene>
<evidence type="ECO:0000256" key="3">
    <source>
        <dbReference type="ARBA" id="ARBA00023163"/>
    </source>
</evidence>
<organism evidence="6 7">
    <name type="scientific">Listeria grayi</name>
    <name type="common">Listeria murrayi</name>
    <dbReference type="NCBI Taxonomy" id="1641"/>
    <lineage>
        <taxon>Bacteria</taxon>
        <taxon>Bacillati</taxon>
        <taxon>Bacillota</taxon>
        <taxon>Bacilli</taxon>
        <taxon>Bacillales</taxon>
        <taxon>Listeriaceae</taxon>
        <taxon>Listeria</taxon>
    </lineage>
</organism>
<dbReference type="PANTHER" id="PTHR30514">
    <property type="entry name" value="GLUCOKINASE"/>
    <property type="match status" value="1"/>
</dbReference>
<keyword evidence="1" id="KW-0805">Transcription regulation</keyword>
<dbReference type="InterPro" id="IPR035472">
    <property type="entry name" value="RpiR-like_SIS"/>
</dbReference>